<protein>
    <submittedName>
        <fullName evidence="2">Uncharacterized protein</fullName>
    </submittedName>
</protein>
<proteinExistence type="predicted"/>
<organism evidence="2 3">
    <name type="scientific">Mycena pura</name>
    <dbReference type="NCBI Taxonomy" id="153505"/>
    <lineage>
        <taxon>Eukaryota</taxon>
        <taxon>Fungi</taxon>
        <taxon>Dikarya</taxon>
        <taxon>Basidiomycota</taxon>
        <taxon>Agaricomycotina</taxon>
        <taxon>Agaricomycetes</taxon>
        <taxon>Agaricomycetidae</taxon>
        <taxon>Agaricales</taxon>
        <taxon>Marasmiineae</taxon>
        <taxon>Mycenaceae</taxon>
        <taxon>Mycena</taxon>
    </lineage>
</organism>
<keyword evidence="1" id="KW-0732">Signal</keyword>
<keyword evidence="3" id="KW-1185">Reference proteome</keyword>
<accession>A0AAD6Y362</accession>
<evidence type="ECO:0000313" key="3">
    <source>
        <dbReference type="Proteomes" id="UP001219525"/>
    </source>
</evidence>
<sequence length="226" mass="23264">MFASKLLVALGIALPALAVPAAVSSRQAQGCTAIALGFLETFVFGQSILSFGCPVLGHLPSSTVDGTGGDMPLTVNNDLFVTFNDGDDLQFFFEECSGLADVPSGFNSNGQLVLLSTSPANPNPPFCVTMLNATDNVAGHFIADIAQCASDAAGNPIATQQFGFGNDFGDVIFPIGLSCEAGILMDPSEPSDDDQLLLDAENRVVFGCLGNTPGSSIQSMTLTSTA</sequence>
<gene>
    <name evidence="2" type="ORF">GGX14DRAFT_484641</name>
</gene>
<reference evidence="2" key="1">
    <citation type="submission" date="2023-03" db="EMBL/GenBank/DDBJ databases">
        <title>Massive genome expansion in bonnet fungi (Mycena s.s.) driven by repeated elements and novel gene families across ecological guilds.</title>
        <authorList>
            <consortium name="Lawrence Berkeley National Laboratory"/>
            <person name="Harder C.B."/>
            <person name="Miyauchi S."/>
            <person name="Viragh M."/>
            <person name="Kuo A."/>
            <person name="Thoen E."/>
            <person name="Andreopoulos B."/>
            <person name="Lu D."/>
            <person name="Skrede I."/>
            <person name="Drula E."/>
            <person name="Henrissat B."/>
            <person name="Morin E."/>
            <person name="Kohler A."/>
            <person name="Barry K."/>
            <person name="LaButti K."/>
            <person name="Morin E."/>
            <person name="Salamov A."/>
            <person name="Lipzen A."/>
            <person name="Mereny Z."/>
            <person name="Hegedus B."/>
            <person name="Baldrian P."/>
            <person name="Stursova M."/>
            <person name="Weitz H."/>
            <person name="Taylor A."/>
            <person name="Grigoriev I.V."/>
            <person name="Nagy L.G."/>
            <person name="Martin F."/>
            <person name="Kauserud H."/>
        </authorList>
    </citation>
    <scope>NUCLEOTIDE SEQUENCE</scope>
    <source>
        <strain evidence="2">9144</strain>
    </source>
</reference>
<dbReference type="AlphaFoldDB" id="A0AAD6Y362"/>
<feature type="signal peptide" evidence="1">
    <location>
        <begin position="1"/>
        <end position="18"/>
    </location>
</feature>
<evidence type="ECO:0000313" key="2">
    <source>
        <dbReference type="EMBL" id="KAJ7189593.1"/>
    </source>
</evidence>
<evidence type="ECO:0000256" key="1">
    <source>
        <dbReference type="SAM" id="SignalP"/>
    </source>
</evidence>
<feature type="chain" id="PRO_5042236035" evidence="1">
    <location>
        <begin position="19"/>
        <end position="226"/>
    </location>
</feature>
<name>A0AAD6Y362_9AGAR</name>
<comment type="caution">
    <text evidence="2">The sequence shown here is derived from an EMBL/GenBank/DDBJ whole genome shotgun (WGS) entry which is preliminary data.</text>
</comment>
<dbReference type="EMBL" id="JARJCW010000172">
    <property type="protein sequence ID" value="KAJ7189593.1"/>
    <property type="molecule type" value="Genomic_DNA"/>
</dbReference>
<dbReference type="Proteomes" id="UP001219525">
    <property type="component" value="Unassembled WGS sequence"/>
</dbReference>